<sequence length="71" mass="7035">MSNVLTFANWIAVAILSATLSSKSTVVGTAVTSLAGGASAPLMVSLNRDTEGAREVVGAGVLASGRVNCRG</sequence>
<name>A0ABQ7R5L2_PLUXY</name>
<feature type="chain" id="PRO_5046418763" evidence="1">
    <location>
        <begin position="22"/>
        <end position="71"/>
    </location>
</feature>
<evidence type="ECO:0000313" key="3">
    <source>
        <dbReference type="Proteomes" id="UP000823941"/>
    </source>
</evidence>
<dbReference type="EMBL" id="JAHIBW010000003">
    <property type="protein sequence ID" value="KAG7312543.1"/>
    <property type="molecule type" value="Genomic_DNA"/>
</dbReference>
<keyword evidence="1" id="KW-0732">Signal</keyword>
<evidence type="ECO:0000313" key="2">
    <source>
        <dbReference type="EMBL" id="KAG7312543.1"/>
    </source>
</evidence>
<protein>
    <submittedName>
        <fullName evidence="2">Uncharacterized protein</fullName>
    </submittedName>
</protein>
<reference evidence="2 3" key="1">
    <citation type="submission" date="2021-06" db="EMBL/GenBank/DDBJ databases">
        <title>A haploid diamondback moth (Plutella xylostella L.) genome assembly resolves 31 chromosomes and identifies a diamide resistance mutation.</title>
        <authorList>
            <person name="Ward C.M."/>
            <person name="Perry K.D."/>
            <person name="Baker G."/>
            <person name="Powis K."/>
            <person name="Heckel D.G."/>
            <person name="Baxter S.W."/>
        </authorList>
    </citation>
    <scope>NUCLEOTIDE SEQUENCE [LARGE SCALE GENOMIC DNA]</scope>
    <source>
        <strain evidence="2 3">LV</strain>
        <tissue evidence="2">Single pupa</tissue>
    </source>
</reference>
<dbReference type="Proteomes" id="UP000823941">
    <property type="component" value="Chromosome 3"/>
</dbReference>
<keyword evidence="3" id="KW-1185">Reference proteome</keyword>
<proteinExistence type="predicted"/>
<evidence type="ECO:0000256" key="1">
    <source>
        <dbReference type="SAM" id="SignalP"/>
    </source>
</evidence>
<feature type="signal peptide" evidence="1">
    <location>
        <begin position="1"/>
        <end position="21"/>
    </location>
</feature>
<comment type="caution">
    <text evidence="2">The sequence shown here is derived from an EMBL/GenBank/DDBJ whole genome shotgun (WGS) entry which is preliminary data.</text>
</comment>
<organism evidence="2 3">
    <name type="scientific">Plutella xylostella</name>
    <name type="common">Diamondback moth</name>
    <name type="synonym">Plutella maculipennis</name>
    <dbReference type="NCBI Taxonomy" id="51655"/>
    <lineage>
        <taxon>Eukaryota</taxon>
        <taxon>Metazoa</taxon>
        <taxon>Ecdysozoa</taxon>
        <taxon>Arthropoda</taxon>
        <taxon>Hexapoda</taxon>
        <taxon>Insecta</taxon>
        <taxon>Pterygota</taxon>
        <taxon>Neoptera</taxon>
        <taxon>Endopterygota</taxon>
        <taxon>Lepidoptera</taxon>
        <taxon>Glossata</taxon>
        <taxon>Ditrysia</taxon>
        <taxon>Yponomeutoidea</taxon>
        <taxon>Plutellidae</taxon>
        <taxon>Plutella</taxon>
    </lineage>
</organism>
<gene>
    <name evidence="2" type="ORF">JYU34_002071</name>
</gene>
<accession>A0ABQ7R5L2</accession>